<dbReference type="InterPro" id="IPR020845">
    <property type="entry name" value="AMP-binding_CS"/>
</dbReference>
<dbReference type="GO" id="GO:0016020">
    <property type="term" value="C:membrane"/>
    <property type="evidence" value="ECO:0007669"/>
    <property type="project" value="UniProtKB-SubCell"/>
</dbReference>
<dbReference type="PANTHER" id="PTHR43767:SF8">
    <property type="entry name" value="LONG-CHAIN-FATTY-ACID--COA LIGASE"/>
    <property type="match status" value="1"/>
</dbReference>
<accession>A0AA41X0J8</accession>
<protein>
    <recommendedName>
        <fullName evidence="7">Long-chain-fatty-acid--CoA ligase</fullName>
        <ecNumber evidence="6">6.2.1.3</ecNumber>
    </recommendedName>
    <alternativeName>
        <fullName evidence="8">Long-chain acyl-CoA synthetase</fullName>
    </alternativeName>
</protein>
<feature type="domain" description="AMP-dependent synthetase/ligase" evidence="9">
    <location>
        <begin position="30"/>
        <end position="408"/>
    </location>
</feature>
<dbReference type="Proteomes" id="UP001162793">
    <property type="component" value="Unassembled WGS sequence"/>
</dbReference>
<dbReference type="Gene3D" id="3.30.300.30">
    <property type="match status" value="1"/>
</dbReference>
<feature type="domain" description="AMP-binding enzyme C-terminal" evidence="10">
    <location>
        <begin position="459"/>
        <end position="534"/>
    </location>
</feature>
<evidence type="ECO:0000256" key="7">
    <source>
        <dbReference type="ARBA" id="ARBA00039545"/>
    </source>
</evidence>
<evidence type="ECO:0000259" key="10">
    <source>
        <dbReference type="Pfam" id="PF13193"/>
    </source>
</evidence>
<dbReference type="EC" id="6.2.1.3" evidence="6"/>
<dbReference type="FunFam" id="3.40.50.12780:FF:000003">
    <property type="entry name" value="Long-chain-fatty-acid--CoA ligase FadD"/>
    <property type="match status" value="1"/>
</dbReference>
<evidence type="ECO:0000313" key="12">
    <source>
        <dbReference type="Proteomes" id="UP001162793"/>
    </source>
</evidence>
<keyword evidence="12" id="KW-1185">Reference proteome</keyword>
<dbReference type="PROSITE" id="PS00455">
    <property type="entry name" value="AMP_BINDING"/>
    <property type="match status" value="1"/>
</dbReference>
<dbReference type="RefSeq" id="WP_253541766.1">
    <property type="nucleotide sequence ID" value="NZ_JAMYWC010000007.1"/>
</dbReference>
<comment type="similarity">
    <text evidence="3">Belongs to the ATP-dependent AMP-binding enzyme family.</text>
</comment>
<evidence type="ECO:0000256" key="5">
    <source>
        <dbReference type="ARBA" id="ARBA00023136"/>
    </source>
</evidence>
<dbReference type="InterPro" id="IPR025110">
    <property type="entry name" value="AMP-bd_C"/>
</dbReference>
<proteinExistence type="inferred from homology"/>
<organism evidence="11 12">
    <name type="scientific">Ralstonia chuxiongensis</name>
    <dbReference type="NCBI Taxonomy" id="2957504"/>
    <lineage>
        <taxon>Bacteria</taxon>
        <taxon>Pseudomonadati</taxon>
        <taxon>Pseudomonadota</taxon>
        <taxon>Betaproteobacteria</taxon>
        <taxon>Burkholderiales</taxon>
        <taxon>Burkholderiaceae</taxon>
        <taxon>Ralstonia</taxon>
    </lineage>
</organism>
<dbReference type="InterPro" id="IPR045851">
    <property type="entry name" value="AMP-bd_C_sf"/>
</dbReference>
<gene>
    <name evidence="11" type="ORF">NKG59_21440</name>
</gene>
<evidence type="ECO:0000256" key="4">
    <source>
        <dbReference type="ARBA" id="ARBA00022598"/>
    </source>
</evidence>
<evidence type="ECO:0000256" key="2">
    <source>
        <dbReference type="ARBA" id="ARBA00005005"/>
    </source>
</evidence>
<evidence type="ECO:0000256" key="6">
    <source>
        <dbReference type="ARBA" id="ARBA00026121"/>
    </source>
</evidence>
<evidence type="ECO:0000259" key="9">
    <source>
        <dbReference type="Pfam" id="PF00501"/>
    </source>
</evidence>
<dbReference type="InterPro" id="IPR042099">
    <property type="entry name" value="ANL_N_sf"/>
</dbReference>
<comment type="subcellular location">
    <subcellularLocation>
        <location evidence="1">Membrane</location>
        <topology evidence="1">Peripheral membrane protein</topology>
    </subcellularLocation>
</comment>
<dbReference type="InterPro" id="IPR000873">
    <property type="entry name" value="AMP-dep_synth/lig_dom"/>
</dbReference>
<name>A0AA41X0J8_9RALS</name>
<evidence type="ECO:0000256" key="3">
    <source>
        <dbReference type="ARBA" id="ARBA00006432"/>
    </source>
</evidence>
<evidence type="ECO:0000256" key="8">
    <source>
        <dbReference type="ARBA" id="ARBA00042773"/>
    </source>
</evidence>
<dbReference type="SUPFAM" id="SSF56801">
    <property type="entry name" value="Acetyl-CoA synthetase-like"/>
    <property type="match status" value="1"/>
</dbReference>
<evidence type="ECO:0000313" key="11">
    <source>
        <dbReference type="EMBL" id="MCP1174935.1"/>
    </source>
</evidence>
<dbReference type="InterPro" id="IPR050237">
    <property type="entry name" value="ATP-dep_AMP-bd_enzyme"/>
</dbReference>
<dbReference type="Pfam" id="PF00501">
    <property type="entry name" value="AMP-binding"/>
    <property type="match status" value="1"/>
</dbReference>
<dbReference type="AlphaFoldDB" id="A0AA41X0J8"/>
<dbReference type="CDD" id="cd05936">
    <property type="entry name" value="FC-FACS_FadD_like"/>
    <property type="match status" value="1"/>
</dbReference>
<dbReference type="Pfam" id="PF13193">
    <property type="entry name" value="AMP-binding_C"/>
    <property type="match status" value="1"/>
</dbReference>
<comment type="pathway">
    <text evidence="2">Lipid metabolism; fatty acid beta-oxidation.</text>
</comment>
<sequence>MERIWHKIYGSDIPSEINHRRYCSIAQLIEEAVEQYAPLPAFVALGGELSYGDVDRLSRQFAAYLQGELGIKKGDRVALMSPNILAFPVAMFGIIRAGAVQVNVNPLYTAHELAHQLADADVDTVIVFSGAAKTLVEAMESVSIRHVVVAEAGDLGQSPSPRSPLPPKLTEFAWFSDAIDAGAGHVFRPVDLNHDDLIYLQYTGGTTGVPKGAALSHGNLIANILQFKSFAPRIFEEGRDLVITALPLYHIFALMVNCLSFFSAGAKNVLVANPRDIDSLVATFERHHISIVTGVNTLFANLMAHPRIHHIDFSPLRLALGGGSAILKGTSDKWHSLTGKHIKEGFGMSETSPIVTLNPLHLEDFSETVGIPLPSTDVSLRDDDGQEVAIGEPGELCVRGPQVMRGYWRREEENATSFWADGFLRTGDIAISDANGFIKIVDRRKDMVLVSGFNVFPNEIEAAVASCPGVLESASVGVPDDKTGEAVHLFVVKEPHADLTEEQIREHCRVRLAAYKQPKYVEFVSELPKSAVGKTLRRALRSPTTGAET</sequence>
<reference evidence="12" key="1">
    <citation type="journal article" date="2023" name="Front. Microbiol.">
        <title>Ralstonia chuxiongensis sp. nov., Ralstonia mojiangensis sp. nov., and Ralstonia soli sp. nov., isolated from tobacco fields, are three novel species in the family Burkholderiaceae.</title>
        <authorList>
            <person name="Lu C.H."/>
            <person name="Zhang Y.Y."/>
            <person name="Jiang N."/>
            <person name="Chen W."/>
            <person name="Shao X."/>
            <person name="Zhao Z.M."/>
            <person name="Lu W.L."/>
            <person name="Hu X."/>
            <person name="Xi Y.X."/>
            <person name="Zou S.Y."/>
            <person name="Wei Q.J."/>
            <person name="Lin Z.L."/>
            <person name="Gong L."/>
            <person name="Gai X.T."/>
            <person name="Zhang L.Q."/>
            <person name="Li J.Y."/>
            <person name="Jin Y."/>
            <person name="Xia Z.Y."/>
        </authorList>
    </citation>
    <scope>NUCLEOTIDE SEQUENCE [LARGE SCALE GENOMIC DNA]</scope>
    <source>
        <strain evidence="12">21YRMH01-3</strain>
    </source>
</reference>
<comment type="caution">
    <text evidence="11">The sequence shown here is derived from an EMBL/GenBank/DDBJ whole genome shotgun (WGS) entry which is preliminary data.</text>
</comment>
<dbReference type="PANTHER" id="PTHR43767">
    <property type="entry name" value="LONG-CHAIN-FATTY-ACID--COA LIGASE"/>
    <property type="match status" value="1"/>
</dbReference>
<dbReference type="GO" id="GO:0004467">
    <property type="term" value="F:long-chain fatty acid-CoA ligase activity"/>
    <property type="evidence" value="ECO:0007669"/>
    <property type="project" value="UniProtKB-EC"/>
</dbReference>
<keyword evidence="5" id="KW-0472">Membrane</keyword>
<evidence type="ECO:0000256" key="1">
    <source>
        <dbReference type="ARBA" id="ARBA00004170"/>
    </source>
</evidence>
<dbReference type="Gene3D" id="3.40.50.12780">
    <property type="entry name" value="N-terminal domain of ligase-like"/>
    <property type="match status" value="1"/>
</dbReference>
<dbReference type="EMBL" id="JAMYWC010000007">
    <property type="protein sequence ID" value="MCP1174935.1"/>
    <property type="molecule type" value="Genomic_DNA"/>
</dbReference>
<keyword evidence="4" id="KW-0436">Ligase</keyword>